<name>A0A6H2A520_9ZZZZ</name>
<dbReference type="EMBL" id="MT144545">
    <property type="protein sequence ID" value="QJA54868.1"/>
    <property type="molecule type" value="Genomic_DNA"/>
</dbReference>
<evidence type="ECO:0000313" key="1">
    <source>
        <dbReference type="EMBL" id="QJA54868.1"/>
    </source>
</evidence>
<dbReference type="AlphaFoldDB" id="A0A6H2A520"/>
<organism evidence="1">
    <name type="scientific">viral metagenome</name>
    <dbReference type="NCBI Taxonomy" id="1070528"/>
    <lineage>
        <taxon>unclassified sequences</taxon>
        <taxon>metagenomes</taxon>
        <taxon>organismal metagenomes</taxon>
    </lineage>
</organism>
<gene>
    <name evidence="1" type="ORF">TM448A06044_0009</name>
</gene>
<accession>A0A6H2A520</accession>
<reference evidence="1" key="1">
    <citation type="submission" date="2020-03" db="EMBL/GenBank/DDBJ databases">
        <title>The deep terrestrial virosphere.</title>
        <authorList>
            <person name="Holmfeldt K."/>
            <person name="Nilsson E."/>
            <person name="Simone D."/>
            <person name="Lopez-Fernandez M."/>
            <person name="Wu X."/>
            <person name="de Brujin I."/>
            <person name="Lundin D."/>
            <person name="Andersson A."/>
            <person name="Bertilsson S."/>
            <person name="Dopson M."/>
        </authorList>
    </citation>
    <scope>NUCLEOTIDE SEQUENCE</scope>
    <source>
        <strain evidence="1">TM448A06044</strain>
    </source>
</reference>
<sequence length="53" mass="6031">MKIAKIGITETGLYWGEIRDEYGDVESATLQDTPIETYKWAVEHNCADIILDN</sequence>
<protein>
    <submittedName>
        <fullName evidence="1">Uncharacterized protein</fullName>
    </submittedName>
</protein>
<proteinExistence type="predicted"/>